<dbReference type="Proteomes" id="UP001652624">
    <property type="component" value="Chromosome 6"/>
</dbReference>
<organism evidence="4 6">
    <name type="scientific">Erinaceus europaeus</name>
    <name type="common">Western European hedgehog</name>
    <dbReference type="NCBI Taxonomy" id="9365"/>
    <lineage>
        <taxon>Eukaryota</taxon>
        <taxon>Metazoa</taxon>
        <taxon>Chordata</taxon>
        <taxon>Craniata</taxon>
        <taxon>Vertebrata</taxon>
        <taxon>Euteleostomi</taxon>
        <taxon>Mammalia</taxon>
        <taxon>Eutheria</taxon>
        <taxon>Laurasiatheria</taxon>
        <taxon>Eulipotyphla</taxon>
        <taxon>Erinaceidae</taxon>
        <taxon>Erinaceinae</taxon>
        <taxon>Erinaceus</taxon>
    </lineage>
</organism>
<dbReference type="PANTHER" id="PTHR47246">
    <property type="entry name" value="MUCIN-19"/>
    <property type="match status" value="1"/>
</dbReference>
<dbReference type="RefSeq" id="XP_060039778.1">
    <property type="nucleotide sequence ID" value="XM_060183795.1"/>
</dbReference>
<evidence type="ECO:0000256" key="1">
    <source>
        <dbReference type="ARBA" id="ARBA00004613"/>
    </source>
</evidence>
<sequence>MGTTGFSSTLLGTTASSVGIVTTTRVFPQGSSADTAPAVCRGPLGEEKVPGDTWTANCHQCTCMAARSVDCRPRECPAPPTCGAGEKVVTFSSSDTYLL</sequence>
<feature type="domain" description="VWFC" evidence="3">
    <location>
        <begin position="40"/>
        <end position="89"/>
    </location>
</feature>
<evidence type="ECO:0000313" key="9">
    <source>
        <dbReference type="RefSeq" id="XP_060039782.1"/>
    </source>
</evidence>
<keyword evidence="4" id="KW-1185">Reference proteome</keyword>
<evidence type="ECO:0000313" key="5">
    <source>
        <dbReference type="RefSeq" id="XP_060039764.1"/>
    </source>
</evidence>
<name>A0ABM3WT82_ERIEU</name>
<evidence type="ECO:0000259" key="3">
    <source>
        <dbReference type="SMART" id="SM00214"/>
    </source>
</evidence>
<dbReference type="RefSeq" id="XP_060039774.1">
    <property type="nucleotide sequence ID" value="XM_060183791.1"/>
</dbReference>
<evidence type="ECO:0000256" key="2">
    <source>
        <dbReference type="ARBA" id="ARBA00022525"/>
    </source>
</evidence>
<dbReference type="SUPFAM" id="SSF57603">
    <property type="entry name" value="FnI-like domain"/>
    <property type="match status" value="1"/>
</dbReference>
<gene>
    <name evidence="6" type="primary">LOC132536149</name>
    <name evidence="5" type="synonym">LOC132536119</name>
    <name evidence="7" type="synonym">LOC132536167</name>
    <name evidence="8" type="synonym">LOC132536212</name>
    <name evidence="9" type="synonym">LOC132536234</name>
</gene>
<evidence type="ECO:0000313" key="7">
    <source>
        <dbReference type="RefSeq" id="XP_060039774.1"/>
    </source>
</evidence>
<dbReference type="RefSeq" id="XP_060039764.1">
    <property type="nucleotide sequence ID" value="XM_060183781.1"/>
</dbReference>
<accession>A0ABM3WT82</accession>
<dbReference type="RefSeq" id="XP_060039772.1">
    <property type="nucleotide sequence ID" value="XM_060183789.1"/>
</dbReference>
<protein>
    <submittedName>
        <fullName evidence="5 6">Apomucin-like</fullName>
    </submittedName>
</protein>
<comment type="subcellular location">
    <subcellularLocation>
        <location evidence="1">Secreted</location>
    </subcellularLocation>
</comment>
<proteinExistence type="predicted"/>
<dbReference type="InterPro" id="IPR001007">
    <property type="entry name" value="VWF_dom"/>
</dbReference>
<reference evidence="5 6" key="1">
    <citation type="submission" date="2025-05" db="UniProtKB">
        <authorList>
            <consortium name="RefSeq"/>
        </authorList>
    </citation>
    <scope>IDENTIFICATION</scope>
</reference>
<dbReference type="GeneID" id="132536149"/>
<dbReference type="PANTHER" id="PTHR47246:SF1">
    <property type="entry name" value="MUCIN-19"/>
    <property type="match status" value="1"/>
</dbReference>
<evidence type="ECO:0000313" key="6">
    <source>
        <dbReference type="RefSeq" id="XP_060039772.1"/>
    </source>
</evidence>
<evidence type="ECO:0000313" key="8">
    <source>
        <dbReference type="RefSeq" id="XP_060039778.1"/>
    </source>
</evidence>
<dbReference type="SMART" id="SM00214">
    <property type="entry name" value="VWC"/>
    <property type="match status" value="1"/>
</dbReference>
<keyword evidence="2" id="KW-0964">Secreted</keyword>
<dbReference type="RefSeq" id="XP_060039782.1">
    <property type="nucleotide sequence ID" value="XM_060183799.1"/>
</dbReference>
<evidence type="ECO:0000313" key="4">
    <source>
        <dbReference type="Proteomes" id="UP001652624"/>
    </source>
</evidence>